<keyword evidence="2" id="KW-1185">Reference proteome</keyword>
<reference evidence="1 2" key="1">
    <citation type="submission" date="2018-07" db="EMBL/GenBank/DDBJ databases">
        <title>Phylogenomic Insights into understanding Host Adaptation of Lactobacillus reuteri by a novel species, Lactobacillus spp. M31.</title>
        <authorList>
            <person name="Sharma S."/>
            <person name="Patil P."/>
            <person name="Korpole S."/>
            <person name="Patil P.B."/>
        </authorList>
    </citation>
    <scope>NUCLEOTIDE SEQUENCE [LARGE SCALE GENOMIC DNA]</scope>
    <source>
        <strain evidence="1 2">M31</strain>
    </source>
</reference>
<sequence length="92" mass="10188">MLHEIVSLVSGKDFCFTAKIPRKVIKNYDCGDVINDPPVASHSSGGSIFYPVSVRSSMITRIDHEQITDFLREINNKAGCFNKSGQPVAFKL</sequence>
<protein>
    <submittedName>
        <fullName evidence="1">Uncharacterized protein</fullName>
    </submittedName>
</protein>
<dbReference type="EMBL" id="QORN01000018">
    <property type="protein sequence ID" value="MBD5806463.1"/>
    <property type="molecule type" value="Genomic_DNA"/>
</dbReference>
<gene>
    <name evidence="1" type="ORF">DTK66_04930</name>
</gene>
<organism evidence="1 2">
    <name type="scientific">Limosilactobacillus walteri</name>
    <dbReference type="NCBI Taxonomy" id="2268022"/>
    <lineage>
        <taxon>Bacteria</taxon>
        <taxon>Bacillati</taxon>
        <taxon>Bacillota</taxon>
        <taxon>Bacilli</taxon>
        <taxon>Lactobacillales</taxon>
        <taxon>Lactobacillaceae</taxon>
        <taxon>Limosilactobacillus</taxon>
    </lineage>
</organism>
<accession>A0ABR8P6U0</accession>
<evidence type="ECO:0000313" key="1">
    <source>
        <dbReference type="EMBL" id="MBD5806463.1"/>
    </source>
</evidence>
<proteinExistence type="predicted"/>
<comment type="caution">
    <text evidence="1">The sequence shown here is derived from an EMBL/GenBank/DDBJ whole genome shotgun (WGS) entry which is preliminary data.</text>
</comment>
<name>A0ABR8P6U0_9LACO</name>
<dbReference type="RefSeq" id="WP_191667948.1">
    <property type="nucleotide sequence ID" value="NZ_QORN01000018.1"/>
</dbReference>
<evidence type="ECO:0000313" key="2">
    <source>
        <dbReference type="Proteomes" id="UP000704341"/>
    </source>
</evidence>
<dbReference type="Proteomes" id="UP000704341">
    <property type="component" value="Unassembled WGS sequence"/>
</dbReference>